<dbReference type="RefSeq" id="XP_002784964.1">
    <property type="nucleotide sequence ID" value="XM_002784918.1"/>
</dbReference>
<reference evidence="1 2" key="1">
    <citation type="submission" date="2008-07" db="EMBL/GenBank/DDBJ databases">
        <authorList>
            <person name="El-Sayed N."/>
            <person name="Caler E."/>
            <person name="Inman J."/>
            <person name="Amedeo P."/>
            <person name="Hass B."/>
            <person name="Wortman J."/>
        </authorList>
    </citation>
    <scope>NUCLEOTIDE SEQUENCE [LARGE SCALE GENOMIC DNA]</scope>
    <source>
        <strain evidence="2">ATCC 50983 / TXsc</strain>
    </source>
</reference>
<protein>
    <submittedName>
        <fullName evidence="1">Uncharacterized protein</fullName>
    </submittedName>
</protein>
<feature type="non-terminal residue" evidence="1">
    <location>
        <position position="53"/>
    </location>
</feature>
<dbReference type="EMBL" id="GG672752">
    <property type="protein sequence ID" value="EER16760.1"/>
    <property type="molecule type" value="Genomic_DNA"/>
</dbReference>
<evidence type="ECO:0000313" key="2">
    <source>
        <dbReference type="Proteomes" id="UP000007800"/>
    </source>
</evidence>
<sequence>AQHRVYVLLALTKAIMKVMTSLYRDRTTVVVTVVMRMRGDPKASVAAIPDLCR</sequence>
<dbReference type="AlphaFoldDB" id="C5KFL1"/>
<dbReference type="GeneID" id="9063870"/>
<organism evidence="2">
    <name type="scientific">Perkinsus marinus (strain ATCC 50983 / TXsc)</name>
    <dbReference type="NCBI Taxonomy" id="423536"/>
    <lineage>
        <taxon>Eukaryota</taxon>
        <taxon>Sar</taxon>
        <taxon>Alveolata</taxon>
        <taxon>Perkinsozoa</taxon>
        <taxon>Perkinsea</taxon>
        <taxon>Perkinsida</taxon>
        <taxon>Perkinsidae</taxon>
        <taxon>Perkinsus</taxon>
    </lineage>
</organism>
<keyword evidence="2" id="KW-1185">Reference proteome</keyword>
<dbReference type="Proteomes" id="UP000007800">
    <property type="component" value="Unassembled WGS sequence"/>
</dbReference>
<name>C5KFL1_PERM5</name>
<proteinExistence type="predicted"/>
<gene>
    <name evidence="1" type="ORF">Pmar_PMAR022610</name>
</gene>
<accession>C5KFL1</accession>
<feature type="non-terminal residue" evidence="1">
    <location>
        <position position="1"/>
    </location>
</feature>
<evidence type="ECO:0000313" key="1">
    <source>
        <dbReference type="EMBL" id="EER16760.1"/>
    </source>
</evidence>
<dbReference type="InParanoid" id="C5KFL1"/>